<dbReference type="EMBL" id="BTSY01000004">
    <property type="protein sequence ID" value="GMT25644.1"/>
    <property type="molecule type" value="Genomic_DNA"/>
</dbReference>
<dbReference type="Proteomes" id="UP001432322">
    <property type="component" value="Unassembled WGS sequence"/>
</dbReference>
<accession>A0AAV5W703</accession>
<evidence type="ECO:0000313" key="1">
    <source>
        <dbReference type="EMBL" id="GMT25644.1"/>
    </source>
</evidence>
<name>A0AAV5W703_9BILA</name>
<feature type="non-terminal residue" evidence="1">
    <location>
        <position position="1"/>
    </location>
</feature>
<reference evidence="1" key="1">
    <citation type="submission" date="2023-10" db="EMBL/GenBank/DDBJ databases">
        <title>Genome assembly of Pristionchus species.</title>
        <authorList>
            <person name="Yoshida K."/>
            <person name="Sommer R.J."/>
        </authorList>
    </citation>
    <scope>NUCLEOTIDE SEQUENCE</scope>
    <source>
        <strain evidence="1">RS5133</strain>
    </source>
</reference>
<gene>
    <name evidence="1" type="ORF">PFISCL1PPCAC_16941</name>
</gene>
<evidence type="ECO:0000313" key="2">
    <source>
        <dbReference type="Proteomes" id="UP001432322"/>
    </source>
</evidence>
<sequence>GQKKLWSTQDCLPPVELFSIEKHPQMTSWLCCIILRKARLIQYDGFRNLFFNENVESSAYKGEENNFVIDYSTV</sequence>
<dbReference type="AlphaFoldDB" id="A0AAV5W703"/>
<proteinExistence type="predicted"/>
<comment type="caution">
    <text evidence="1">The sequence shown here is derived from an EMBL/GenBank/DDBJ whole genome shotgun (WGS) entry which is preliminary data.</text>
</comment>
<organism evidence="1 2">
    <name type="scientific">Pristionchus fissidentatus</name>
    <dbReference type="NCBI Taxonomy" id="1538716"/>
    <lineage>
        <taxon>Eukaryota</taxon>
        <taxon>Metazoa</taxon>
        <taxon>Ecdysozoa</taxon>
        <taxon>Nematoda</taxon>
        <taxon>Chromadorea</taxon>
        <taxon>Rhabditida</taxon>
        <taxon>Rhabditina</taxon>
        <taxon>Diplogasteromorpha</taxon>
        <taxon>Diplogasteroidea</taxon>
        <taxon>Neodiplogasteridae</taxon>
        <taxon>Pristionchus</taxon>
    </lineage>
</organism>
<feature type="non-terminal residue" evidence="1">
    <location>
        <position position="74"/>
    </location>
</feature>
<keyword evidence="2" id="KW-1185">Reference proteome</keyword>
<protein>
    <submittedName>
        <fullName evidence="1">Uncharacterized protein</fullName>
    </submittedName>
</protein>